<evidence type="ECO:0000313" key="5">
    <source>
        <dbReference type="EMBL" id="PNF30151.1"/>
    </source>
</evidence>
<keyword evidence="2" id="KW-0489">Methyltransferase</keyword>
<evidence type="ECO:0000256" key="3">
    <source>
        <dbReference type="ARBA" id="ARBA00022679"/>
    </source>
</evidence>
<organism evidence="5 6">
    <name type="scientific">Cryptotermes secundus</name>
    <dbReference type="NCBI Taxonomy" id="105785"/>
    <lineage>
        <taxon>Eukaryota</taxon>
        <taxon>Metazoa</taxon>
        <taxon>Ecdysozoa</taxon>
        <taxon>Arthropoda</taxon>
        <taxon>Hexapoda</taxon>
        <taxon>Insecta</taxon>
        <taxon>Pterygota</taxon>
        <taxon>Neoptera</taxon>
        <taxon>Polyneoptera</taxon>
        <taxon>Dictyoptera</taxon>
        <taxon>Blattodea</taxon>
        <taxon>Blattoidea</taxon>
        <taxon>Termitoidae</taxon>
        <taxon>Kalotermitidae</taxon>
        <taxon>Cryptotermitinae</taxon>
        <taxon>Cryptotermes</taxon>
    </lineage>
</organism>
<comment type="similarity">
    <text evidence="1">Belongs to the methyltransferase superfamily.</text>
</comment>
<keyword evidence="3" id="KW-0808">Transferase</keyword>
<dbReference type="GO" id="GO:0008757">
    <property type="term" value="F:S-adenosylmethionine-dependent methyltransferase activity"/>
    <property type="evidence" value="ECO:0007669"/>
    <property type="project" value="InterPro"/>
</dbReference>
<dbReference type="PANTHER" id="PTHR44942:SF4">
    <property type="entry name" value="METHYLTRANSFERASE TYPE 11 DOMAIN-CONTAINING PROTEIN"/>
    <property type="match status" value="1"/>
</dbReference>
<proteinExistence type="inferred from homology"/>
<gene>
    <name evidence="5" type="ORF">B7P43_G01255</name>
</gene>
<dbReference type="InterPro" id="IPR051052">
    <property type="entry name" value="Diverse_substrate_MTase"/>
</dbReference>
<dbReference type="SUPFAM" id="SSF53335">
    <property type="entry name" value="S-adenosyl-L-methionine-dependent methyltransferases"/>
    <property type="match status" value="1"/>
</dbReference>
<dbReference type="OrthoDB" id="8123669at2759"/>
<evidence type="ECO:0000256" key="1">
    <source>
        <dbReference type="ARBA" id="ARBA00008361"/>
    </source>
</evidence>
<reference evidence="5 6" key="1">
    <citation type="submission" date="2017-12" db="EMBL/GenBank/DDBJ databases">
        <title>Hemimetabolous genomes reveal molecular basis of termite eusociality.</title>
        <authorList>
            <person name="Harrison M.C."/>
            <person name="Jongepier E."/>
            <person name="Robertson H.M."/>
            <person name="Arning N."/>
            <person name="Bitard-Feildel T."/>
            <person name="Chao H."/>
            <person name="Childers C.P."/>
            <person name="Dinh H."/>
            <person name="Doddapaneni H."/>
            <person name="Dugan S."/>
            <person name="Gowin J."/>
            <person name="Greiner C."/>
            <person name="Han Y."/>
            <person name="Hu H."/>
            <person name="Hughes D.S.T."/>
            <person name="Huylmans A.-K."/>
            <person name="Kemena C."/>
            <person name="Kremer L.P.M."/>
            <person name="Lee S.L."/>
            <person name="Lopez-Ezquerra A."/>
            <person name="Mallet L."/>
            <person name="Monroy-Kuhn J.M."/>
            <person name="Moser A."/>
            <person name="Murali S.C."/>
            <person name="Muzny D.M."/>
            <person name="Otani S."/>
            <person name="Piulachs M.-D."/>
            <person name="Poelchau M."/>
            <person name="Qu J."/>
            <person name="Schaub F."/>
            <person name="Wada-Katsumata A."/>
            <person name="Worley K.C."/>
            <person name="Xie Q."/>
            <person name="Ylla G."/>
            <person name="Poulsen M."/>
            <person name="Gibbs R.A."/>
            <person name="Schal C."/>
            <person name="Richards S."/>
            <person name="Belles X."/>
            <person name="Korb J."/>
            <person name="Bornberg-Bauer E."/>
        </authorList>
    </citation>
    <scope>NUCLEOTIDE SEQUENCE [LARGE SCALE GENOMIC DNA]</scope>
    <source>
        <tissue evidence="5">Whole body</tissue>
    </source>
</reference>
<dbReference type="GO" id="GO:0032259">
    <property type="term" value="P:methylation"/>
    <property type="evidence" value="ECO:0007669"/>
    <property type="project" value="UniProtKB-KW"/>
</dbReference>
<evidence type="ECO:0000256" key="2">
    <source>
        <dbReference type="ARBA" id="ARBA00022603"/>
    </source>
</evidence>
<sequence length="252" mass="28911">MSFHYFKAAGHATVYNKFRPKPPEELVKRIIDFLVEKNVQGFDPSESQITEATRKNKFHNVTYSVGHAEKIDCPDSSVQLITAAQACHWFDLPKFYAEAGRVLVPGGVLALYGYHLPRPRYGSTHEELCSIVEKFYCTTLRNYVLAESKEAYFGNYRSDEFCKIPFVDGPIVRDESVSTKYNATVSDLVGYVSSWSAFQNYQNQEGEEKAADILLRLEQEIMDMIHTAMPPHETHLELEYNYFLLMGRKPLL</sequence>
<dbReference type="PANTHER" id="PTHR44942">
    <property type="entry name" value="METHYLTRANSF_11 DOMAIN-CONTAINING PROTEIN"/>
    <property type="match status" value="1"/>
</dbReference>
<dbReference type="Proteomes" id="UP000235965">
    <property type="component" value="Unassembled WGS sequence"/>
</dbReference>
<evidence type="ECO:0000313" key="6">
    <source>
        <dbReference type="Proteomes" id="UP000235965"/>
    </source>
</evidence>
<accession>A0A2J7QNI8</accession>
<name>A0A2J7QNI8_9NEOP</name>
<dbReference type="InterPro" id="IPR029063">
    <property type="entry name" value="SAM-dependent_MTases_sf"/>
</dbReference>
<dbReference type="CDD" id="cd02440">
    <property type="entry name" value="AdoMet_MTases"/>
    <property type="match status" value="1"/>
</dbReference>
<comment type="caution">
    <text evidence="5">The sequence shown here is derived from an EMBL/GenBank/DDBJ whole genome shotgun (WGS) entry which is preliminary data.</text>
</comment>
<dbReference type="Gene3D" id="3.40.50.150">
    <property type="entry name" value="Vaccinia Virus protein VP39"/>
    <property type="match status" value="1"/>
</dbReference>
<feature type="domain" description="Methyltransferase type 11" evidence="4">
    <location>
        <begin position="37"/>
        <end position="110"/>
    </location>
</feature>
<dbReference type="AlphaFoldDB" id="A0A2J7QNI8"/>
<keyword evidence="6" id="KW-1185">Reference proteome</keyword>
<evidence type="ECO:0000259" key="4">
    <source>
        <dbReference type="Pfam" id="PF08241"/>
    </source>
</evidence>
<dbReference type="Pfam" id="PF08241">
    <property type="entry name" value="Methyltransf_11"/>
    <property type="match status" value="1"/>
</dbReference>
<protein>
    <recommendedName>
        <fullName evidence="4">Methyltransferase type 11 domain-containing protein</fullName>
    </recommendedName>
</protein>
<dbReference type="InterPro" id="IPR013216">
    <property type="entry name" value="Methyltransf_11"/>
</dbReference>
<dbReference type="EMBL" id="NEVH01013194">
    <property type="protein sequence ID" value="PNF30151.1"/>
    <property type="molecule type" value="Genomic_DNA"/>
</dbReference>